<name>A0ABP9FIL1_9SPHI</name>
<evidence type="ECO:0000313" key="2">
    <source>
        <dbReference type="Proteomes" id="UP001501436"/>
    </source>
</evidence>
<dbReference type="InterPro" id="IPR029063">
    <property type="entry name" value="SAM-dependent_MTases_sf"/>
</dbReference>
<evidence type="ECO:0008006" key="3">
    <source>
        <dbReference type="Google" id="ProtNLM"/>
    </source>
</evidence>
<keyword evidence="2" id="KW-1185">Reference proteome</keyword>
<dbReference type="InterPro" id="IPR008884">
    <property type="entry name" value="TylF_MeTrfase"/>
</dbReference>
<proteinExistence type="predicted"/>
<evidence type="ECO:0000313" key="1">
    <source>
        <dbReference type="EMBL" id="GAA4904108.1"/>
    </source>
</evidence>
<dbReference type="PANTHER" id="PTHR40036:SF1">
    <property type="entry name" value="MACROCIN O-METHYLTRANSFERASE"/>
    <property type="match status" value="1"/>
</dbReference>
<dbReference type="EMBL" id="BAABJI010000001">
    <property type="protein sequence ID" value="GAA4904108.1"/>
    <property type="molecule type" value="Genomic_DNA"/>
</dbReference>
<dbReference type="RefSeq" id="WP_345329177.1">
    <property type="nucleotide sequence ID" value="NZ_BAABJI010000001.1"/>
</dbReference>
<reference evidence="2" key="1">
    <citation type="journal article" date="2019" name="Int. J. Syst. Evol. Microbiol.">
        <title>The Global Catalogue of Microorganisms (GCM) 10K type strain sequencing project: providing services to taxonomists for standard genome sequencing and annotation.</title>
        <authorList>
            <consortium name="The Broad Institute Genomics Platform"/>
            <consortium name="The Broad Institute Genome Sequencing Center for Infectious Disease"/>
            <person name="Wu L."/>
            <person name="Ma J."/>
        </authorList>
    </citation>
    <scope>NUCLEOTIDE SEQUENCE [LARGE SCALE GENOMIC DNA]</scope>
    <source>
        <strain evidence="2">JCM 18283</strain>
    </source>
</reference>
<dbReference type="Proteomes" id="UP001501436">
    <property type="component" value="Unassembled WGS sequence"/>
</dbReference>
<dbReference type="SUPFAM" id="SSF53335">
    <property type="entry name" value="S-adenosyl-L-methionine-dependent methyltransferases"/>
    <property type="match status" value="1"/>
</dbReference>
<protein>
    <recommendedName>
        <fullName evidence="3">Macrocin-O-methyltransferase TylF</fullName>
    </recommendedName>
</protein>
<gene>
    <name evidence="1" type="ORF">GCM10023313_03350</name>
</gene>
<dbReference type="PANTHER" id="PTHR40036">
    <property type="entry name" value="MACROCIN O-METHYLTRANSFERASE"/>
    <property type="match status" value="1"/>
</dbReference>
<organism evidence="1 2">
    <name type="scientific">Mucilaginibacter defluvii</name>
    <dbReference type="NCBI Taxonomy" id="1196019"/>
    <lineage>
        <taxon>Bacteria</taxon>
        <taxon>Pseudomonadati</taxon>
        <taxon>Bacteroidota</taxon>
        <taxon>Sphingobacteriia</taxon>
        <taxon>Sphingobacteriales</taxon>
        <taxon>Sphingobacteriaceae</taxon>
        <taxon>Mucilaginibacter</taxon>
    </lineage>
</organism>
<dbReference type="Gene3D" id="3.40.50.150">
    <property type="entry name" value="Vaccinia Virus protein VP39"/>
    <property type="match status" value="1"/>
</dbReference>
<dbReference type="Pfam" id="PF05711">
    <property type="entry name" value="TylF"/>
    <property type="match status" value="1"/>
</dbReference>
<comment type="caution">
    <text evidence="1">The sequence shown here is derived from an EMBL/GenBank/DDBJ whole genome shotgun (WGS) entry which is preliminary data.</text>
</comment>
<sequence length="255" mass="29035">MIKKIALSFIKKLGYDIIKPDKRLIVDGLPADFDKSIIKTYKKVKPYTLTTPERIAALCNAVNYITENNIEGDIVECGVWRGGSSMAAIDTLVNNKDLSRNIYLYDTFEGMSAPTEDDKVLSGTSALELMNTSDKEDPTSVWCYSTIEEVQNNVRMLDYPDEKIFYIKGKVEDTIPATLPGKIAILRLDTDFYESTRHELHYLYPLLVQGGVLIIDDYGHWEGARKAVDEYIKQHKLPVLLNRIDYTGRIAIKWK</sequence>
<accession>A0ABP9FIL1</accession>